<protein>
    <submittedName>
        <fullName evidence="5">Long-chain acyl-CoA synthetase</fullName>
        <ecNumber evidence="5">6.2.1.3</ecNumber>
    </submittedName>
</protein>
<dbReference type="Proteomes" id="UP000579153">
    <property type="component" value="Unassembled WGS sequence"/>
</dbReference>
<dbReference type="Gene3D" id="3.40.50.12780">
    <property type="entry name" value="N-terminal domain of ligase-like"/>
    <property type="match status" value="1"/>
</dbReference>
<dbReference type="InterPro" id="IPR020845">
    <property type="entry name" value="AMP-binding_CS"/>
</dbReference>
<evidence type="ECO:0000256" key="2">
    <source>
        <dbReference type="ARBA" id="ARBA00022598"/>
    </source>
</evidence>
<dbReference type="PANTHER" id="PTHR43201">
    <property type="entry name" value="ACYL-COA SYNTHETASE"/>
    <property type="match status" value="1"/>
</dbReference>
<dbReference type="Pfam" id="PF00501">
    <property type="entry name" value="AMP-binding"/>
    <property type="match status" value="1"/>
</dbReference>
<dbReference type="InterPro" id="IPR025110">
    <property type="entry name" value="AMP-bd_C"/>
</dbReference>
<dbReference type="PANTHER" id="PTHR43201:SF5">
    <property type="entry name" value="MEDIUM-CHAIN ACYL-COA LIGASE ACSF2, MITOCHONDRIAL"/>
    <property type="match status" value="1"/>
</dbReference>
<dbReference type="InterPro" id="IPR000873">
    <property type="entry name" value="AMP-dep_synth/lig_dom"/>
</dbReference>
<comment type="caution">
    <text evidence="5">The sequence shown here is derived from an EMBL/GenBank/DDBJ whole genome shotgun (WGS) entry which is preliminary data.</text>
</comment>
<sequence length="506" mass="54420">MTPTETAATGFFTEAFAHPDRPALIGPGERRLTFGELRTRVNQVSNALRDLGLVRGDAVAAMVGNDSTYFELVLATGQIGLYLVPINTHLAPAEASFIVHDSAAKVLVAHADLAAELGVPVPHCLAVGGRVPGWSAYEDLGGAADEPADRTAGLIMGYTSGTTGRPRGVKRSLPDMTPEHLAAMSSGLSRMCGMAGGEGVHLVTSPLYHAAPGSFAMSALHQGHTVVVHERFDAEATLRDIERYRVTSSHMVPTHFHRMLRLPAAVRERYDLSSLRSLVHAGAPCPVEVKRRMIDWVGPIVWEYLGATEGLVSIVGSREWLERPGTVGRPFPGFTVRLLDESGAEVPVGEAGTIYFGGSGTFEYHNDPDKTRAGRTRGLVTVGDIGRFDADGYLYLLDRRTDLILSGGVNVYPAEIEQHLITHPAVADVAVIGVPDPEWGQSVLAVVQPAEGAAPGEELANELAAHCKDGLASYKRPRRFVFRSDFPRSAAGKLLRRQLREEYGGE</sequence>
<dbReference type="EMBL" id="JACHMB010000001">
    <property type="protein sequence ID" value="MBB5779974.1"/>
    <property type="molecule type" value="Genomic_DNA"/>
</dbReference>
<feature type="domain" description="AMP-binding enzyme C-terminal" evidence="4">
    <location>
        <begin position="415"/>
        <end position="493"/>
    </location>
</feature>
<keyword evidence="6" id="KW-1185">Reference proteome</keyword>
<dbReference type="AlphaFoldDB" id="A0A7W9GA16"/>
<comment type="similarity">
    <text evidence="1">Belongs to the ATP-dependent AMP-binding enzyme family.</text>
</comment>
<evidence type="ECO:0000313" key="5">
    <source>
        <dbReference type="EMBL" id="MBB5779974.1"/>
    </source>
</evidence>
<dbReference type="PROSITE" id="PS00455">
    <property type="entry name" value="AMP_BINDING"/>
    <property type="match status" value="1"/>
</dbReference>
<dbReference type="Gene3D" id="3.30.300.30">
    <property type="match status" value="1"/>
</dbReference>
<proteinExistence type="inferred from homology"/>
<accession>A0A7W9GA16</accession>
<dbReference type="Pfam" id="PF13193">
    <property type="entry name" value="AMP-binding_C"/>
    <property type="match status" value="1"/>
</dbReference>
<dbReference type="SUPFAM" id="SSF56801">
    <property type="entry name" value="Acetyl-CoA synthetase-like"/>
    <property type="match status" value="1"/>
</dbReference>
<evidence type="ECO:0000313" key="6">
    <source>
        <dbReference type="Proteomes" id="UP000579153"/>
    </source>
</evidence>
<evidence type="ECO:0000259" key="4">
    <source>
        <dbReference type="Pfam" id="PF13193"/>
    </source>
</evidence>
<dbReference type="GO" id="GO:0004467">
    <property type="term" value="F:long-chain fatty acid-CoA ligase activity"/>
    <property type="evidence" value="ECO:0007669"/>
    <property type="project" value="UniProtKB-EC"/>
</dbReference>
<evidence type="ECO:0000256" key="1">
    <source>
        <dbReference type="ARBA" id="ARBA00006432"/>
    </source>
</evidence>
<dbReference type="InterPro" id="IPR042099">
    <property type="entry name" value="ANL_N_sf"/>
</dbReference>
<keyword evidence="2 5" id="KW-0436">Ligase</keyword>
<dbReference type="EC" id="6.2.1.3" evidence="5"/>
<name>A0A7W9GA16_9ACTN</name>
<reference evidence="5 6" key="1">
    <citation type="submission" date="2020-08" db="EMBL/GenBank/DDBJ databases">
        <title>Sequencing the genomes of 1000 actinobacteria strains.</title>
        <authorList>
            <person name="Klenk H.-P."/>
        </authorList>
    </citation>
    <scope>NUCLEOTIDE SEQUENCE [LARGE SCALE GENOMIC DNA]</scope>
    <source>
        <strain evidence="5 6">DSM 45507</strain>
    </source>
</reference>
<dbReference type="InterPro" id="IPR045851">
    <property type="entry name" value="AMP-bd_C_sf"/>
</dbReference>
<organism evidence="5 6">
    <name type="scientific">Nonomuraea jabiensis</name>
    <dbReference type="NCBI Taxonomy" id="882448"/>
    <lineage>
        <taxon>Bacteria</taxon>
        <taxon>Bacillati</taxon>
        <taxon>Actinomycetota</taxon>
        <taxon>Actinomycetes</taxon>
        <taxon>Streptosporangiales</taxon>
        <taxon>Streptosporangiaceae</taxon>
        <taxon>Nonomuraea</taxon>
    </lineage>
</organism>
<evidence type="ECO:0000259" key="3">
    <source>
        <dbReference type="Pfam" id="PF00501"/>
    </source>
</evidence>
<gene>
    <name evidence="5" type="ORF">HD596_006730</name>
</gene>
<dbReference type="RefSeq" id="WP_185073204.1">
    <property type="nucleotide sequence ID" value="NZ_JACHMB010000001.1"/>
</dbReference>
<dbReference type="GO" id="GO:0031956">
    <property type="term" value="F:medium-chain fatty acid-CoA ligase activity"/>
    <property type="evidence" value="ECO:0007669"/>
    <property type="project" value="TreeGrafter"/>
</dbReference>
<feature type="domain" description="AMP-dependent synthetase/ligase" evidence="3">
    <location>
        <begin position="13"/>
        <end position="362"/>
    </location>
</feature>